<accession>A0A2H1HY85</accession>
<keyword evidence="2" id="KW-1133">Transmembrane helix</keyword>
<reference evidence="4 5" key="1">
    <citation type="submission" date="2017-03" db="EMBL/GenBank/DDBJ databases">
        <authorList>
            <person name="Afonso C.L."/>
            <person name="Miller P.J."/>
            <person name="Scott M.A."/>
            <person name="Spackman E."/>
            <person name="Goraichik I."/>
            <person name="Dimitrov K.M."/>
            <person name="Suarez D.L."/>
            <person name="Swayne D.E."/>
        </authorList>
    </citation>
    <scope>NUCLEOTIDE SEQUENCE [LARGE SCALE GENOMIC DNA]</scope>
    <source>
        <strain evidence="4 5">ATCC 9172</strain>
    </source>
</reference>
<sequence>MKGDKRVTILYTIGLGVLSALIVGFLVRRMMLTGTGAARNTIVSLIMGLSIWPITLQAYKLLGISESDQYPNLSMSFPAIMVFLLLFAWFIVIQMFVLLAIELIMPSGTLSSLIRNAPKIPTWYRRVNRLAQIQSILIKFGLSRYLRPRIPTLRVSLREIAATTRDALAASGVTFIKLGQFIATRGDMIPHEFVEEFSTLQAGVKPVPFAEVKDQLEARWGRPVAEVFAEFDERPFAGASVAQVHRAVTWEGRVVAVKVQRPKIRKQVRADCDIVLTLADRLDRTTDWAKKIGIAKLARSFVDSLQGELDYRGELAQIEALRLADETGRSTTKTESVVHIPHVYKELSGEFVIVMDLVEGVPLSHGDEVVDQLSDIARREIAQDLFLMVVRQVLGKGIFHADLHPGNIVVSSAGRAGLVDFGAVGRIDKRDRRAIALLLMAFDSQNSQAATAAILELLGTPSEVNLRELQREIGQIMLKYGDGAPGSTSAALFGELIDFVVDFGFPMPASVATAFRAISTLEGSITRLVPELNLLALVTQHGKTLLREVGGLGVDRHEMTLYAAATAPQIAELPGQISRIAGHLQDGTLDVGTSGLNIATIKNLLVSTVEQFIQVIVSTALILGGVILMAADFGPPLAPDLKLFTYFGAWMLLAGSVIAALVLAPALRQRMTWEGLG</sequence>
<evidence type="ECO:0000256" key="1">
    <source>
        <dbReference type="ARBA" id="ARBA00009670"/>
    </source>
</evidence>
<evidence type="ECO:0000313" key="5">
    <source>
        <dbReference type="Proteomes" id="UP000234641"/>
    </source>
</evidence>
<organism evidence="4 5">
    <name type="scientific">Brevibacterium linens ATCC 9172</name>
    <dbReference type="NCBI Taxonomy" id="1255617"/>
    <lineage>
        <taxon>Bacteria</taxon>
        <taxon>Bacillati</taxon>
        <taxon>Actinomycetota</taxon>
        <taxon>Actinomycetes</taxon>
        <taxon>Micrococcales</taxon>
        <taxon>Brevibacteriaceae</taxon>
        <taxon>Brevibacterium</taxon>
    </lineage>
</organism>
<keyword evidence="4" id="KW-0830">Ubiquinone</keyword>
<feature type="transmembrane region" description="Helical" evidence="2">
    <location>
        <begin position="79"/>
        <end position="105"/>
    </location>
</feature>
<dbReference type="Gene3D" id="1.10.510.10">
    <property type="entry name" value="Transferase(Phosphotransferase) domain 1"/>
    <property type="match status" value="1"/>
</dbReference>
<name>A0A2H1HY85_BRELN</name>
<dbReference type="PANTHER" id="PTHR10566">
    <property type="entry name" value="CHAPERONE-ACTIVITY OF BC1 COMPLEX CABC1 -RELATED"/>
    <property type="match status" value="1"/>
</dbReference>
<comment type="similarity">
    <text evidence="1">Belongs to the protein kinase superfamily. ADCK protein kinase family.</text>
</comment>
<feature type="transmembrane region" description="Helical" evidence="2">
    <location>
        <begin position="612"/>
        <end position="631"/>
    </location>
</feature>
<dbReference type="GO" id="GO:0005524">
    <property type="term" value="F:ATP binding"/>
    <property type="evidence" value="ECO:0007669"/>
    <property type="project" value="InterPro"/>
</dbReference>
<keyword evidence="2" id="KW-0472">Membrane</keyword>
<dbReference type="Pfam" id="PF03109">
    <property type="entry name" value="ABC1"/>
    <property type="match status" value="1"/>
</dbReference>
<dbReference type="EMBL" id="FXYY01000002">
    <property type="protein sequence ID" value="SMX67858.1"/>
    <property type="molecule type" value="Genomic_DNA"/>
</dbReference>
<evidence type="ECO:0000259" key="3">
    <source>
        <dbReference type="PROSITE" id="PS50011"/>
    </source>
</evidence>
<proteinExistence type="inferred from homology"/>
<dbReference type="InterPro" id="IPR004147">
    <property type="entry name" value="ABC1_dom"/>
</dbReference>
<dbReference type="PROSITE" id="PS50011">
    <property type="entry name" value="PROTEIN_KINASE_DOM"/>
    <property type="match status" value="1"/>
</dbReference>
<feature type="transmembrane region" description="Helical" evidence="2">
    <location>
        <begin position="6"/>
        <end position="27"/>
    </location>
</feature>
<keyword evidence="2" id="KW-0812">Transmembrane</keyword>
<dbReference type="InterPro" id="IPR050154">
    <property type="entry name" value="UbiB_kinase"/>
</dbReference>
<dbReference type="InterPro" id="IPR000719">
    <property type="entry name" value="Prot_kinase_dom"/>
</dbReference>
<evidence type="ECO:0000313" key="4">
    <source>
        <dbReference type="EMBL" id="SMX67858.1"/>
    </source>
</evidence>
<dbReference type="PANTHER" id="PTHR10566:SF113">
    <property type="entry name" value="PROTEIN ACTIVITY OF BC1 COMPLEX KINASE 7, CHLOROPLASTIC"/>
    <property type="match status" value="1"/>
</dbReference>
<feature type="transmembrane region" description="Helical" evidence="2">
    <location>
        <begin position="39"/>
        <end position="59"/>
    </location>
</feature>
<feature type="transmembrane region" description="Helical" evidence="2">
    <location>
        <begin position="643"/>
        <end position="664"/>
    </location>
</feature>
<evidence type="ECO:0000256" key="2">
    <source>
        <dbReference type="SAM" id="Phobius"/>
    </source>
</evidence>
<dbReference type="CDD" id="cd05121">
    <property type="entry name" value="ABC1_ADCK3-like"/>
    <property type="match status" value="1"/>
</dbReference>
<dbReference type="Proteomes" id="UP000234641">
    <property type="component" value="Unassembled WGS sequence"/>
</dbReference>
<dbReference type="AlphaFoldDB" id="A0A2H1HY85"/>
<dbReference type="RefSeq" id="WP_240811930.1">
    <property type="nucleotide sequence ID" value="NZ_FXYY01000002.1"/>
</dbReference>
<dbReference type="InterPro" id="IPR011009">
    <property type="entry name" value="Kinase-like_dom_sf"/>
</dbReference>
<gene>
    <name evidence="4" type="ORF">BLIN9172_00596</name>
</gene>
<feature type="domain" description="Protein kinase" evidence="3">
    <location>
        <begin position="225"/>
        <end position="677"/>
    </location>
</feature>
<protein>
    <submittedName>
        <fullName evidence="4">Ubiquinone biosynthesis protein</fullName>
    </submittedName>
</protein>
<dbReference type="SUPFAM" id="SSF56112">
    <property type="entry name" value="Protein kinase-like (PK-like)"/>
    <property type="match status" value="1"/>
</dbReference>
<dbReference type="GO" id="GO:0004672">
    <property type="term" value="F:protein kinase activity"/>
    <property type="evidence" value="ECO:0007669"/>
    <property type="project" value="InterPro"/>
</dbReference>